<comment type="cofactor">
    <cofactor evidence="1">
        <name>FAD</name>
        <dbReference type="ChEBI" id="CHEBI:57692"/>
    </cofactor>
</comment>
<evidence type="ECO:0000256" key="1">
    <source>
        <dbReference type="ARBA" id="ARBA00001974"/>
    </source>
</evidence>
<proteinExistence type="inferred from homology"/>
<dbReference type="Gene3D" id="1.20.140.10">
    <property type="entry name" value="Butyryl-CoA Dehydrogenase, subunit A, domain 3"/>
    <property type="match status" value="1"/>
</dbReference>
<sequence length="347" mass="37255">MADHDEYGAAVDDYLGRSYAERRHELLERGGWDPALASEFADLGWYSLAVPEEQGGLGVPLAALGPVFLQYGRHLVRGPMLEHSALPALVPGLAPATGARPPALVDPGVTDLWADDLGTITRRGPRLDGTVEAVRFAAQADRLVVVAGAAVCLVDPATRGVSIEPLAGADPGVEFARVEFDDVEAGTVLQDEDMVVRLRSWARLLLACELSGLARGSVERTVEHVARREQFGRPIGSFQAVKHLVADMHTRSTALENLCLAALGDADTAPPTELDLLACTAKAHASDVAVRVCEDAIQLHGGMGFTTESDVSWFYRRALALRGWYGDPTELQVRLGATLLDRIEEHA</sequence>
<dbReference type="Pfam" id="PF02771">
    <property type="entry name" value="Acyl-CoA_dh_N"/>
    <property type="match status" value="1"/>
</dbReference>
<evidence type="ECO:0000313" key="9">
    <source>
        <dbReference type="Proteomes" id="UP001231924"/>
    </source>
</evidence>
<dbReference type="SUPFAM" id="SSF56645">
    <property type="entry name" value="Acyl-CoA dehydrogenase NM domain-like"/>
    <property type="match status" value="1"/>
</dbReference>
<evidence type="ECO:0000259" key="6">
    <source>
        <dbReference type="Pfam" id="PF00441"/>
    </source>
</evidence>
<comment type="similarity">
    <text evidence="2">Belongs to the acyl-CoA dehydrogenase family.</text>
</comment>
<evidence type="ECO:0000259" key="7">
    <source>
        <dbReference type="Pfam" id="PF02771"/>
    </source>
</evidence>
<evidence type="ECO:0000256" key="4">
    <source>
        <dbReference type="ARBA" id="ARBA00022827"/>
    </source>
</evidence>
<dbReference type="InterPro" id="IPR009100">
    <property type="entry name" value="AcylCoA_DH/oxidase_NM_dom_sf"/>
</dbReference>
<feature type="domain" description="Acyl-CoA dehydrogenase/oxidase N-terminal" evidence="7">
    <location>
        <begin position="3"/>
        <end position="73"/>
    </location>
</feature>
<reference evidence="8 9" key="1">
    <citation type="submission" date="2023-06" db="EMBL/GenBank/DDBJ databases">
        <title>Actinomycetospora Odt1-22.</title>
        <authorList>
            <person name="Supong K."/>
        </authorList>
    </citation>
    <scope>NUCLEOTIDE SEQUENCE [LARGE SCALE GENOMIC DNA]</scope>
    <source>
        <strain evidence="8 9">Odt1-22</strain>
    </source>
</reference>
<feature type="domain" description="Acyl-CoA dehydrogenase/oxidase C-terminal" evidence="6">
    <location>
        <begin position="201"/>
        <end position="332"/>
    </location>
</feature>
<dbReference type="EC" id="1.-.-.-" evidence="8"/>
<dbReference type="EMBL" id="JASVWF010000008">
    <property type="protein sequence ID" value="MDL5159701.1"/>
    <property type="molecule type" value="Genomic_DNA"/>
</dbReference>
<dbReference type="Gene3D" id="1.10.540.10">
    <property type="entry name" value="Acyl-CoA dehydrogenase/oxidase, N-terminal domain"/>
    <property type="match status" value="1"/>
</dbReference>
<dbReference type="PANTHER" id="PTHR43884">
    <property type="entry name" value="ACYL-COA DEHYDROGENASE"/>
    <property type="match status" value="1"/>
</dbReference>
<comment type="caution">
    <text evidence="8">The sequence shown here is derived from an EMBL/GenBank/DDBJ whole genome shotgun (WGS) entry which is preliminary data.</text>
</comment>
<dbReference type="Proteomes" id="UP001231924">
    <property type="component" value="Unassembled WGS sequence"/>
</dbReference>
<dbReference type="SUPFAM" id="SSF47203">
    <property type="entry name" value="Acyl-CoA dehydrogenase C-terminal domain-like"/>
    <property type="match status" value="1"/>
</dbReference>
<dbReference type="InterPro" id="IPR036250">
    <property type="entry name" value="AcylCo_DH-like_C"/>
</dbReference>
<name>A0ABT7MGY6_9PSEU</name>
<organism evidence="8 9">
    <name type="scientific">Actinomycetospora termitidis</name>
    <dbReference type="NCBI Taxonomy" id="3053470"/>
    <lineage>
        <taxon>Bacteria</taxon>
        <taxon>Bacillati</taxon>
        <taxon>Actinomycetota</taxon>
        <taxon>Actinomycetes</taxon>
        <taxon>Pseudonocardiales</taxon>
        <taxon>Pseudonocardiaceae</taxon>
        <taxon>Actinomycetospora</taxon>
    </lineage>
</organism>
<keyword evidence="5 8" id="KW-0560">Oxidoreductase</keyword>
<keyword evidence="4" id="KW-0274">FAD</keyword>
<evidence type="ECO:0000256" key="2">
    <source>
        <dbReference type="ARBA" id="ARBA00009347"/>
    </source>
</evidence>
<keyword evidence="9" id="KW-1185">Reference proteome</keyword>
<dbReference type="InterPro" id="IPR009075">
    <property type="entry name" value="AcylCo_DH/oxidase_C"/>
</dbReference>
<dbReference type="GO" id="GO:0016491">
    <property type="term" value="F:oxidoreductase activity"/>
    <property type="evidence" value="ECO:0007669"/>
    <property type="project" value="UniProtKB-KW"/>
</dbReference>
<dbReference type="RefSeq" id="WP_286056308.1">
    <property type="nucleotide sequence ID" value="NZ_JASVWF010000008.1"/>
</dbReference>
<dbReference type="InterPro" id="IPR013786">
    <property type="entry name" value="AcylCoA_DH/ox_N"/>
</dbReference>
<dbReference type="InterPro" id="IPR037069">
    <property type="entry name" value="AcylCoA_DH/ox_N_sf"/>
</dbReference>
<evidence type="ECO:0000256" key="5">
    <source>
        <dbReference type="ARBA" id="ARBA00023002"/>
    </source>
</evidence>
<protein>
    <submittedName>
        <fullName evidence="8">Acyl-CoA dehydrogenase family protein</fullName>
        <ecNumber evidence="8">1.-.-.-</ecNumber>
    </submittedName>
</protein>
<dbReference type="CDD" id="cd00567">
    <property type="entry name" value="ACAD"/>
    <property type="match status" value="1"/>
</dbReference>
<accession>A0ABT7MGY6</accession>
<dbReference type="Pfam" id="PF00441">
    <property type="entry name" value="Acyl-CoA_dh_1"/>
    <property type="match status" value="1"/>
</dbReference>
<keyword evidence="3" id="KW-0285">Flavoprotein</keyword>
<dbReference type="Gene3D" id="2.40.110.10">
    <property type="entry name" value="Butyryl-CoA Dehydrogenase, subunit A, domain 2"/>
    <property type="match status" value="1"/>
</dbReference>
<dbReference type="InterPro" id="IPR046373">
    <property type="entry name" value="Acyl-CoA_Oxase/DH_mid-dom_sf"/>
</dbReference>
<evidence type="ECO:0000256" key="3">
    <source>
        <dbReference type="ARBA" id="ARBA00022630"/>
    </source>
</evidence>
<gene>
    <name evidence="8" type="ORF">QRT03_27295</name>
</gene>
<evidence type="ECO:0000313" key="8">
    <source>
        <dbReference type="EMBL" id="MDL5159701.1"/>
    </source>
</evidence>
<dbReference type="PANTHER" id="PTHR43884:SF20">
    <property type="entry name" value="ACYL-COA DEHYDROGENASE FADE28"/>
    <property type="match status" value="1"/>
</dbReference>